<dbReference type="InterPro" id="IPR036691">
    <property type="entry name" value="Endo/exonu/phosph_ase_sf"/>
</dbReference>
<name>A0A9X1SY07_9ACTN</name>
<dbReference type="Gene3D" id="3.60.10.10">
    <property type="entry name" value="Endonuclease/exonuclease/phosphatase"/>
    <property type="match status" value="1"/>
</dbReference>
<dbReference type="EMBL" id="JAJOMB010000031">
    <property type="protein sequence ID" value="MCD5316571.1"/>
    <property type="molecule type" value="Genomic_DNA"/>
</dbReference>
<feature type="region of interest" description="Disordered" evidence="1">
    <location>
        <begin position="1"/>
        <end position="20"/>
    </location>
</feature>
<accession>A0A9X1SY07</accession>
<keyword evidence="3" id="KW-1185">Reference proteome</keyword>
<comment type="caution">
    <text evidence="2">The sequence shown here is derived from an EMBL/GenBank/DDBJ whole genome shotgun (WGS) entry which is preliminary data.</text>
</comment>
<sequence length="295" mass="32767">MTSTHHEDRDPPEEPRPTEALRLMTWDVAGAREEVSRRQAKWLAASPYDVMVLTGVDARHQALDEALREHGLETLAPSRPSSTGNDHIVIAARHHHLSPLDVPPPREQPHRCVPAQLTPLQHAPLPPTPLVIAGVYVPGHGGLSRRHADKRAFKHAGKVWLPKVIAAAGEQPLIVAGSLKLQEPGEFSRFAELAPWECDFYWSWARMGLTDLYRATHPDQVSPDSRWFGLDDLKVQRFDQIWISDGHLPGSGCSYDDQPGREGLGEFPALTAELDYGPRPRGHHADRSSGRQSTS</sequence>
<evidence type="ECO:0000313" key="3">
    <source>
        <dbReference type="Proteomes" id="UP001138997"/>
    </source>
</evidence>
<feature type="region of interest" description="Disordered" evidence="1">
    <location>
        <begin position="253"/>
        <end position="295"/>
    </location>
</feature>
<protein>
    <submittedName>
        <fullName evidence="2">Uncharacterized protein</fullName>
    </submittedName>
</protein>
<feature type="compositionally biased region" description="Basic and acidic residues" evidence="1">
    <location>
        <begin position="1"/>
        <end position="19"/>
    </location>
</feature>
<gene>
    <name evidence="2" type="ORF">LR394_37305</name>
</gene>
<proteinExistence type="predicted"/>
<evidence type="ECO:0000313" key="2">
    <source>
        <dbReference type="EMBL" id="MCD5316571.1"/>
    </source>
</evidence>
<dbReference type="Proteomes" id="UP001138997">
    <property type="component" value="Unassembled WGS sequence"/>
</dbReference>
<reference evidence="2" key="1">
    <citation type="submission" date="2021-11" db="EMBL/GenBank/DDBJ databases">
        <title>Streptomyces corallinus and Kineosporia corallina sp. nov., two new coral-derived marine actinobacteria.</title>
        <authorList>
            <person name="Buangrab K."/>
            <person name="Sutthacheep M."/>
            <person name="Yeemin T."/>
            <person name="Harunari E."/>
            <person name="Igarashi Y."/>
            <person name="Sripreechasak P."/>
            <person name="Kanchanasin P."/>
            <person name="Tanasupawat S."/>
            <person name="Phongsopitanun W."/>
        </authorList>
    </citation>
    <scope>NUCLEOTIDE SEQUENCE</scope>
    <source>
        <strain evidence="2">JCM 31032</strain>
    </source>
</reference>
<evidence type="ECO:0000256" key="1">
    <source>
        <dbReference type="SAM" id="MobiDB-lite"/>
    </source>
</evidence>
<dbReference type="RefSeq" id="WP_231449422.1">
    <property type="nucleotide sequence ID" value="NZ_JAJOMB010000031.1"/>
</dbReference>
<dbReference type="AlphaFoldDB" id="A0A9X1SY07"/>
<dbReference type="SUPFAM" id="SSF56219">
    <property type="entry name" value="DNase I-like"/>
    <property type="match status" value="1"/>
</dbReference>
<organism evidence="2 3">
    <name type="scientific">Kineosporia babensis</name>
    <dbReference type="NCBI Taxonomy" id="499548"/>
    <lineage>
        <taxon>Bacteria</taxon>
        <taxon>Bacillati</taxon>
        <taxon>Actinomycetota</taxon>
        <taxon>Actinomycetes</taxon>
        <taxon>Kineosporiales</taxon>
        <taxon>Kineosporiaceae</taxon>
        <taxon>Kineosporia</taxon>
    </lineage>
</organism>